<evidence type="ECO:0000256" key="1">
    <source>
        <dbReference type="SAM" id="Phobius"/>
    </source>
</evidence>
<feature type="non-terminal residue" evidence="2">
    <location>
        <position position="1"/>
    </location>
</feature>
<accession>A0A521FBD1</accession>
<feature type="non-terminal residue" evidence="2">
    <location>
        <position position="440"/>
    </location>
</feature>
<name>A0A521FBD1_9EURY</name>
<evidence type="ECO:0000313" key="2">
    <source>
        <dbReference type="EMBL" id="SMO93498.1"/>
    </source>
</evidence>
<sequence length="440" mass="46020">TVDIALNDSSLIAGSPIPKVDVSLSHDIRESRTVSYSAEAFSERYSVSKSWTENTSNATLTIPWASDSVIAVRDVSVGYTDESGTTPSPRPTPDYELRNGSVVVDLGDVEGGWTTTVTANGSKVQVDGAEMTVLEPTDQGEDLNSRIRLSNPADDVYLRVGETAQGGQLHYLANTSWDSSEATQFTGRGVNEMRIPNAPDNGETTIRTLPLAFDVGTGAIDVDVPDGRLSETEPVYRVSPGQRTGDDYDVTHLNATDGQPYVLWDETDEIVLDQGMASDSLTLSTEDTEGTRVIQFREDDGTAGGSGGGGSSGFVGGGGGGPMVTSSSPFNGFSGLRGLLPGTNVFIFGLAGIFGLAVISRRTGLFDEGTRSDAAADAAIGVASRAGGLLERVFDNEIVLAALTLGGGVWLLTSGAFTATERLIISAGSVPVGMFLVLQQ</sequence>
<evidence type="ECO:0000313" key="3">
    <source>
        <dbReference type="Proteomes" id="UP000319712"/>
    </source>
</evidence>
<reference evidence="2 3" key="1">
    <citation type="submission" date="2017-05" db="EMBL/GenBank/DDBJ databases">
        <authorList>
            <person name="Varghese N."/>
            <person name="Submissions S."/>
        </authorList>
    </citation>
    <scope>NUCLEOTIDE SEQUENCE [LARGE SCALE GENOMIC DNA]</scope>
    <source>
        <strain evidence="2 3">DSM 19504</strain>
    </source>
</reference>
<proteinExistence type="predicted"/>
<dbReference type="AlphaFoldDB" id="A0A521FBD1"/>
<protein>
    <submittedName>
        <fullName evidence="2">Uncharacterized protein</fullName>
    </submittedName>
</protein>
<feature type="transmembrane region" description="Helical" evidence="1">
    <location>
        <begin position="338"/>
        <end position="359"/>
    </location>
</feature>
<keyword evidence="1" id="KW-0472">Membrane</keyword>
<dbReference type="OrthoDB" id="221478at2157"/>
<organism evidence="2 3">
    <name type="scientific">Halorubrum cibi</name>
    <dbReference type="NCBI Taxonomy" id="413815"/>
    <lineage>
        <taxon>Archaea</taxon>
        <taxon>Methanobacteriati</taxon>
        <taxon>Methanobacteriota</taxon>
        <taxon>Stenosarchaea group</taxon>
        <taxon>Halobacteria</taxon>
        <taxon>Halobacteriales</taxon>
        <taxon>Haloferacaceae</taxon>
        <taxon>Halorubrum</taxon>
    </lineage>
</organism>
<dbReference type="Proteomes" id="UP000319712">
    <property type="component" value="Unassembled WGS sequence"/>
</dbReference>
<gene>
    <name evidence="2" type="ORF">SAMN06264867_1301</name>
</gene>
<keyword evidence="3" id="KW-1185">Reference proteome</keyword>
<dbReference type="EMBL" id="FXTD01000030">
    <property type="protein sequence ID" value="SMO93498.1"/>
    <property type="molecule type" value="Genomic_DNA"/>
</dbReference>
<keyword evidence="1" id="KW-1133">Transmembrane helix</keyword>
<feature type="transmembrane region" description="Helical" evidence="1">
    <location>
        <begin position="398"/>
        <end position="417"/>
    </location>
</feature>
<keyword evidence="1" id="KW-0812">Transmembrane</keyword>